<name>A0A4Q1SHS0_9BACT</name>
<dbReference type="Gene3D" id="3.40.630.30">
    <property type="match status" value="1"/>
</dbReference>
<comment type="caution">
    <text evidence="4">The sequence shown here is derived from an EMBL/GenBank/DDBJ whole genome shotgun (WGS) entry which is preliminary data.</text>
</comment>
<protein>
    <submittedName>
        <fullName evidence="4">GNAT family N-acetyltransferase</fullName>
    </submittedName>
</protein>
<dbReference type="InterPro" id="IPR050832">
    <property type="entry name" value="Bact_Acetyltransf"/>
</dbReference>
<dbReference type="Proteomes" id="UP000290253">
    <property type="component" value="Unassembled WGS sequence"/>
</dbReference>
<dbReference type="RefSeq" id="WP_129206707.1">
    <property type="nucleotide sequence ID" value="NZ_BMGU01000001.1"/>
</dbReference>
<evidence type="ECO:0000313" key="4">
    <source>
        <dbReference type="EMBL" id="RXS96925.1"/>
    </source>
</evidence>
<evidence type="ECO:0000313" key="5">
    <source>
        <dbReference type="Proteomes" id="UP000290253"/>
    </source>
</evidence>
<evidence type="ECO:0000259" key="3">
    <source>
        <dbReference type="PROSITE" id="PS51186"/>
    </source>
</evidence>
<dbReference type="GO" id="GO:0016747">
    <property type="term" value="F:acyltransferase activity, transferring groups other than amino-acyl groups"/>
    <property type="evidence" value="ECO:0007669"/>
    <property type="project" value="InterPro"/>
</dbReference>
<dbReference type="InterPro" id="IPR000182">
    <property type="entry name" value="GNAT_dom"/>
</dbReference>
<evidence type="ECO:0000256" key="2">
    <source>
        <dbReference type="ARBA" id="ARBA00023315"/>
    </source>
</evidence>
<reference evidence="4 5" key="1">
    <citation type="journal article" date="2016" name="Int. J. Syst. Evol. Microbiol.">
        <title>Acidipila dinghuensis sp. nov., an acidobacterium isolated from forest soil.</title>
        <authorList>
            <person name="Jiang Y.W."/>
            <person name="Wang J."/>
            <person name="Chen M.H."/>
            <person name="Lv Y.Y."/>
            <person name="Qiu L.H."/>
        </authorList>
    </citation>
    <scope>NUCLEOTIDE SEQUENCE [LARGE SCALE GENOMIC DNA]</scope>
    <source>
        <strain evidence="4 5">DHOF10</strain>
    </source>
</reference>
<gene>
    <name evidence="4" type="ORF">ESZ00_03010</name>
</gene>
<sequence>MHELLIREACDADIPAILELYTVSGIGDETNFTADEAIEHLALLRTYPYFRVFVALIDEAVAGTYELMIMDNMAKRGRKSAIVEDVAVHPDYQGKGIGRAMMRHALEQCRESSCYKLTLSSNLKRLDAHRFYDSLGFTRHGYSFQMELLPD</sequence>
<dbReference type="AlphaFoldDB" id="A0A4Q1SHS0"/>
<evidence type="ECO:0000256" key="1">
    <source>
        <dbReference type="ARBA" id="ARBA00022679"/>
    </source>
</evidence>
<dbReference type="Pfam" id="PF00583">
    <property type="entry name" value="Acetyltransf_1"/>
    <property type="match status" value="1"/>
</dbReference>
<dbReference type="PROSITE" id="PS51186">
    <property type="entry name" value="GNAT"/>
    <property type="match status" value="1"/>
</dbReference>
<dbReference type="CDD" id="cd04301">
    <property type="entry name" value="NAT_SF"/>
    <property type="match status" value="1"/>
</dbReference>
<dbReference type="EMBL" id="SDMK01000001">
    <property type="protein sequence ID" value="RXS96925.1"/>
    <property type="molecule type" value="Genomic_DNA"/>
</dbReference>
<proteinExistence type="predicted"/>
<dbReference type="OrthoDB" id="9789603at2"/>
<dbReference type="InterPro" id="IPR016181">
    <property type="entry name" value="Acyl_CoA_acyltransferase"/>
</dbReference>
<dbReference type="SUPFAM" id="SSF55729">
    <property type="entry name" value="Acyl-CoA N-acyltransferases (Nat)"/>
    <property type="match status" value="1"/>
</dbReference>
<dbReference type="PANTHER" id="PTHR43877:SF1">
    <property type="entry name" value="ACETYLTRANSFERASE"/>
    <property type="match status" value="1"/>
</dbReference>
<feature type="domain" description="N-acetyltransferase" evidence="3">
    <location>
        <begin position="4"/>
        <end position="151"/>
    </location>
</feature>
<organism evidence="4 5">
    <name type="scientific">Silvibacterium dinghuense</name>
    <dbReference type="NCBI Taxonomy" id="1560006"/>
    <lineage>
        <taxon>Bacteria</taxon>
        <taxon>Pseudomonadati</taxon>
        <taxon>Acidobacteriota</taxon>
        <taxon>Terriglobia</taxon>
        <taxon>Terriglobales</taxon>
        <taxon>Acidobacteriaceae</taxon>
        <taxon>Silvibacterium</taxon>
    </lineage>
</organism>
<keyword evidence="1 4" id="KW-0808">Transferase</keyword>
<keyword evidence="5" id="KW-1185">Reference proteome</keyword>
<dbReference type="PANTHER" id="PTHR43877">
    <property type="entry name" value="AMINOALKYLPHOSPHONATE N-ACETYLTRANSFERASE-RELATED-RELATED"/>
    <property type="match status" value="1"/>
</dbReference>
<keyword evidence="2" id="KW-0012">Acyltransferase</keyword>
<accession>A0A4Q1SHS0</accession>